<dbReference type="OrthoDB" id="281083at2"/>
<gene>
    <name evidence="1" type="ORF">DES53_102760</name>
</gene>
<sequence length="133" mass="14959">MPLETRYITVDLVVKGNGETDLLVAALEARGYVAQKHDWDDEHKWFLNISCPHDVDAPETCILRCCEDIESTPEGAKAEWNGANYREFFIGYETGKHPFCSENHLKPETVARAAGLRAGIGIALYPRRDEPEP</sequence>
<dbReference type="Proteomes" id="UP000253426">
    <property type="component" value="Unassembled WGS sequence"/>
</dbReference>
<dbReference type="EMBL" id="QNRR01000002">
    <property type="protein sequence ID" value="RBP46369.1"/>
    <property type="molecule type" value="Genomic_DNA"/>
</dbReference>
<evidence type="ECO:0000313" key="1">
    <source>
        <dbReference type="EMBL" id="RBP46369.1"/>
    </source>
</evidence>
<protein>
    <submittedName>
        <fullName evidence="1">Uncharacterized protein</fullName>
    </submittedName>
</protein>
<keyword evidence="2" id="KW-1185">Reference proteome</keyword>
<comment type="caution">
    <text evidence="1">The sequence shown here is derived from an EMBL/GenBank/DDBJ whole genome shotgun (WGS) entry which is preliminary data.</text>
</comment>
<accession>A0A366HSY3</accession>
<dbReference type="RefSeq" id="WP_113957889.1">
    <property type="nucleotide sequence ID" value="NZ_QNRR01000002.1"/>
</dbReference>
<evidence type="ECO:0000313" key="2">
    <source>
        <dbReference type="Proteomes" id="UP000253426"/>
    </source>
</evidence>
<organism evidence="1 2">
    <name type="scientific">Roseimicrobium gellanilyticum</name>
    <dbReference type="NCBI Taxonomy" id="748857"/>
    <lineage>
        <taxon>Bacteria</taxon>
        <taxon>Pseudomonadati</taxon>
        <taxon>Verrucomicrobiota</taxon>
        <taxon>Verrucomicrobiia</taxon>
        <taxon>Verrucomicrobiales</taxon>
        <taxon>Verrucomicrobiaceae</taxon>
        <taxon>Roseimicrobium</taxon>
    </lineage>
</organism>
<dbReference type="AlphaFoldDB" id="A0A366HSY3"/>
<proteinExistence type="predicted"/>
<name>A0A366HSY3_9BACT</name>
<reference evidence="1 2" key="1">
    <citation type="submission" date="2018-06" db="EMBL/GenBank/DDBJ databases">
        <title>Genomic Encyclopedia of Type Strains, Phase IV (KMG-IV): sequencing the most valuable type-strain genomes for metagenomic binning, comparative biology and taxonomic classification.</title>
        <authorList>
            <person name="Goeker M."/>
        </authorList>
    </citation>
    <scope>NUCLEOTIDE SEQUENCE [LARGE SCALE GENOMIC DNA]</scope>
    <source>
        <strain evidence="1 2">DSM 25532</strain>
    </source>
</reference>